<sequence>MDAFDIELDNLDYFYMPLAPPQLTVPIPLRKQHQHHQQKQQQHIPVLTTLTNDDNTNLQKLLTPSRRFLFSQQQDNLPDTNLSPPTVKRMIPLPVIGVEDSDPILTPGNRDSMASDEGVVNPAFDSLDRLGVGGPAWSETSSDNNNRDDPSANRKRESYGVTDSLPRFIAPDLEREGKTSTLKSWDVFRVVNRSKQRGVDDELLSKVQKGLKIILSVFLTMFILVFTIVAKSTLFLITSNVYSNVTFECEWISGTEVTSCRRVPADRVTRDAFHPAPSVQAHWLWALFIVVCSPNVFTFGKCLWRLLAIETLHTAGITLFTFYVLPSMDALRGLALTFGVGCVPALLKMFDTQREEGRKFYVFIADIVALVAQISILILWPVRDFVVNEKSELTWTIPVSLLLISIGWWENYINKFTAMGKLGARLKEFKRRVRRMRTKIYMIASLWKIILTLILMSVMVTAGSRSCLKVLYGDQDFATDCPHLIHPSGDNVASAEMETNPFYVAVIQVVACLLCYQFSKTACKVMLQVVSFSLPLMLAAPIIGGLFIASCESWYTDSMKAFMPDYLYWTCDINGISRGYLGTLYEDYLLPVALVWWLSFMWVTFHIWMPRVERLVQTEHLFVQPLYCGVMLEQSLMLNRRRDDRDRARRYSDKEQKRKGNTTFSMLDGGFPSQLPATPRDPVRKEPAPMIYVLDDDQCARKNAQKFFDVVDPDFYEFEAHIFFDDAYEPHDVDAEDYNVNSFVHQLVGIVDKAARLEWAMLGGNKMIVHLKDKSKIRIKKRWSQVMYMYYLLGHRLVGQNLDARRKQTLADNTYVLALDGDVDFRPSAVQVLVDRLKRNEKVGAACGRIHPIGMGDWRNIVKINENMSLLYMAYQLLLFCSSLLTPATVFLLITGALNTAFPAFDLINSLVCNAVPMMLAQVLSLVYALLMMVVVVGLGLNMILEGLCSPTAIFLFFLLGVFIISAIMHPQEFTNLLHGALYFLSVPSMSMLLMIYSICNMHVVSWGTRESATATDPNAKAAPQKKPDSKLQALLARFNTSGADDLDSDYGFSFGNLFRCLCCPKPRPDTSEAKFEMVLERLENIERAVTSGNQESQAATGRSIERCMSSDEGVSVTFETINEGEGNEAQQVRVQNDLLELRNKMALMFFMLNGLFIIIVFTLQACMSNITNTADNSV</sequence>
<feature type="compositionally biased region" description="Basic and acidic residues" evidence="4">
    <location>
        <begin position="145"/>
        <end position="158"/>
    </location>
</feature>
<feature type="transmembrane region" description="Helical" evidence="5">
    <location>
        <begin position="360"/>
        <end position="381"/>
    </location>
</feature>
<evidence type="ECO:0000259" key="6">
    <source>
        <dbReference type="Pfam" id="PF23000"/>
    </source>
</evidence>
<feature type="transmembrane region" description="Helical" evidence="5">
    <location>
        <begin position="306"/>
        <end position="325"/>
    </location>
</feature>
<feature type="transmembrane region" description="Helical" evidence="5">
    <location>
        <begin position="282"/>
        <end position="299"/>
    </location>
</feature>
<evidence type="ECO:0000313" key="8">
    <source>
        <dbReference type="Proteomes" id="UP001164746"/>
    </source>
</evidence>
<feature type="region of interest" description="Disordered" evidence="4">
    <location>
        <begin position="643"/>
        <end position="679"/>
    </location>
</feature>
<feature type="transmembrane region" description="Helical" evidence="5">
    <location>
        <begin position="948"/>
        <end position="969"/>
    </location>
</feature>
<feature type="transmembrane region" description="Helical" evidence="5">
    <location>
        <begin position="918"/>
        <end position="941"/>
    </location>
</feature>
<evidence type="ECO:0000256" key="4">
    <source>
        <dbReference type="SAM" id="MobiDB-lite"/>
    </source>
</evidence>
<feature type="transmembrane region" description="Helical" evidence="5">
    <location>
        <begin position="588"/>
        <end position="608"/>
    </location>
</feature>
<dbReference type="Pfam" id="PF23000">
    <property type="entry name" value="ChitinSynthase_IV_N"/>
    <property type="match status" value="1"/>
</dbReference>
<feature type="transmembrane region" description="Helical" evidence="5">
    <location>
        <begin position="331"/>
        <end position="348"/>
    </location>
</feature>
<feature type="transmembrane region" description="Helical" evidence="5">
    <location>
        <begin position="981"/>
        <end position="1000"/>
    </location>
</feature>
<reference evidence="7" key="1">
    <citation type="submission" date="2022-11" db="EMBL/GenBank/DDBJ databases">
        <title>Centuries of genome instability and evolution in soft-shell clam transmissible cancer (bioRxiv).</title>
        <authorList>
            <person name="Hart S.F.M."/>
            <person name="Yonemitsu M.A."/>
            <person name="Giersch R.M."/>
            <person name="Beal B.F."/>
            <person name="Arriagada G."/>
            <person name="Davis B.W."/>
            <person name="Ostrander E.A."/>
            <person name="Goff S.P."/>
            <person name="Metzger M.J."/>
        </authorList>
    </citation>
    <scope>NUCLEOTIDE SEQUENCE</scope>
    <source>
        <strain evidence="7">MELC-2E11</strain>
        <tissue evidence="7">Siphon/mantle</tissue>
    </source>
</reference>
<evidence type="ECO:0000256" key="5">
    <source>
        <dbReference type="SAM" id="Phobius"/>
    </source>
</evidence>
<accession>A0ABY7EJ70</accession>
<feature type="transmembrane region" description="Helical" evidence="5">
    <location>
        <begin position="393"/>
        <end position="412"/>
    </location>
</feature>
<dbReference type="InterPro" id="IPR004835">
    <property type="entry name" value="Chitin_synth"/>
</dbReference>
<evidence type="ECO:0000256" key="2">
    <source>
        <dbReference type="ARBA" id="ARBA00022692"/>
    </source>
</evidence>
<dbReference type="EMBL" id="CP111018">
    <property type="protein sequence ID" value="WAR10040.1"/>
    <property type="molecule type" value="Genomic_DNA"/>
</dbReference>
<dbReference type="PANTHER" id="PTHR22914">
    <property type="entry name" value="CHITIN SYNTHASE"/>
    <property type="match status" value="1"/>
</dbReference>
<gene>
    <name evidence="7" type="ORF">MAR_035116</name>
</gene>
<feature type="transmembrane region" description="Helical" evidence="5">
    <location>
        <begin position="525"/>
        <end position="549"/>
    </location>
</feature>
<evidence type="ECO:0000313" key="7">
    <source>
        <dbReference type="EMBL" id="WAR10040.1"/>
    </source>
</evidence>
<feature type="transmembrane region" description="Helical" evidence="5">
    <location>
        <begin position="440"/>
        <end position="462"/>
    </location>
</feature>
<feature type="transmembrane region" description="Helical" evidence="5">
    <location>
        <begin position="1146"/>
        <end position="1164"/>
    </location>
</feature>
<evidence type="ECO:0000256" key="3">
    <source>
        <dbReference type="ARBA" id="ARBA00023136"/>
    </source>
</evidence>
<evidence type="ECO:0000256" key="1">
    <source>
        <dbReference type="ARBA" id="ARBA00004141"/>
    </source>
</evidence>
<proteinExistence type="predicted"/>
<dbReference type="InterPro" id="IPR055120">
    <property type="entry name" value="Chs-1/2_IV_N"/>
</dbReference>
<keyword evidence="3 5" id="KW-0472">Membrane</keyword>
<comment type="subcellular location">
    <subcellularLocation>
        <location evidence="1">Membrane</location>
        <topology evidence="1">Multi-pass membrane protein</topology>
    </subcellularLocation>
</comment>
<keyword evidence="5" id="KW-1133">Transmembrane helix</keyword>
<feature type="region of interest" description="Disordered" evidence="4">
    <location>
        <begin position="131"/>
        <end position="158"/>
    </location>
</feature>
<feature type="domain" description="Chitin synthase chs-1/2 N-terminal putative transporter" evidence="6">
    <location>
        <begin position="210"/>
        <end position="574"/>
    </location>
</feature>
<dbReference type="Proteomes" id="UP001164746">
    <property type="component" value="Chromosome 7"/>
</dbReference>
<protein>
    <submittedName>
        <fullName evidence="7">CHS2-like protein</fullName>
    </submittedName>
</protein>
<feature type="compositionally biased region" description="Basic and acidic residues" evidence="4">
    <location>
        <begin position="643"/>
        <end position="658"/>
    </location>
</feature>
<feature type="transmembrane region" description="Helical" evidence="5">
    <location>
        <begin position="877"/>
        <end position="898"/>
    </location>
</feature>
<keyword evidence="8" id="KW-1185">Reference proteome</keyword>
<feature type="transmembrane region" description="Helical" evidence="5">
    <location>
        <begin position="501"/>
        <end position="518"/>
    </location>
</feature>
<keyword evidence="2 5" id="KW-0812">Transmembrane</keyword>
<dbReference type="PANTHER" id="PTHR22914:SF42">
    <property type="entry name" value="CHITIN SYNTHASE"/>
    <property type="match status" value="1"/>
</dbReference>
<feature type="transmembrane region" description="Helical" evidence="5">
    <location>
        <begin position="213"/>
        <end position="237"/>
    </location>
</feature>
<name>A0ABY7EJ70_MYAAR</name>
<organism evidence="7 8">
    <name type="scientific">Mya arenaria</name>
    <name type="common">Soft-shell clam</name>
    <dbReference type="NCBI Taxonomy" id="6604"/>
    <lineage>
        <taxon>Eukaryota</taxon>
        <taxon>Metazoa</taxon>
        <taxon>Spiralia</taxon>
        <taxon>Lophotrochozoa</taxon>
        <taxon>Mollusca</taxon>
        <taxon>Bivalvia</taxon>
        <taxon>Autobranchia</taxon>
        <taxon>Heteroconchia</taxon>
        <taxon>Euheterodonta</taxon>
        <taxon>Imparidentia</taxon>
        <taxon>Neoheterodontei</taxon>
        <taxon>Myida</taxon>
        <taxon>Myoidea</taxon>
        <taxon>Myidae</taxon>
        <taxon>Mya</taxon>
    </lineage>
</organism>